<feature type="transmembrane region" description="Helical" evidence="1">
    <location>
        <begin position="321"/>
        <end position="342"/>
    </location>
</feature>
<dbReference type="Pfam" id="PF03594">
    <property type="entry name" value="BenE"/>
    <property type="match status" value="1"/>
</dbReference>
<feature type="transmembrane region" description="Helical" evidence="1">
    <location>
        <begin position="362"/>
        <end position="386"/>
    </location>
</feature>
<dbReference type="GO" id="GO:0005886">
    <property type="term" value="C:plasma membrane"/>
    <property type="evidence" value="ECO:0007669"/>
    <property type="project" value="TreeGrafter"/>
</dbReference>
<feature type="transmembrane region" description="Helical" evidence="1">
    <location>
        <begin position="12"/>
        <end position="39"/>
    </location>
</feature>
<organism evidence="2 3">
    <name type="scientific">Auraticoccus monumenti</name>
    <dbReference type="NCBI Taxonomy" id="675864"/>
    <lineage>
        <taxon>Bacteria</taxon>
        <taxon>Bacillati</taxon>
        <taxon>Actinomycetota</taxon>
        <taxon>Actinomycetes</taxon>
        <taxon>Propionibacteriales</taxon>
        <taxon>Propionibacteriaceae</taxon>
        <taxon>Auraticoccus</taxon>
    </lineage>
</organism>
<evidence type="ECO:0000256" key="1">
    <source>
        <dbReference type="SAM" id="Phobius"/>
    </source>
</evidence>
<feature type="transmembrane region" description="Helical" evidence="1">
    <location>
        <begin position="72"/>
        <end position="90"/>
    </location>
</feature>
<keyword evidence="3" id="KW-1185">Reference proteome</keyword>
<keyword evidence="1" id="KW-0472">Membrane</keyword>
<reference evidence="2 3" key="1">
    <citation type="submission" date="2016-10" db="EMBL/GenBank/DDBJ databases">
        <authorList>
            <person name="de Groot N.N."/>
        </authorList>
    </citation>
    <scope>NUCLEOTIDE SEQUENCE [LARGE SCALE GENOMIC DNA]</scope>
    <source>
        <strain evidence="2 3">MON 2.2</strain>
    </source>
</reference>
<dbReference type="AlphaFoldDB" id="A0A1G6VGM5"/>
<accession>A0A1G6VGM5</accession>
<evidence type="ECO:0000313" key="3">
    <source>
        <dbReference type="Proteomes" id="UP000198546"/>
    </source>
</evidence>
<sequence>MSPPPPTPSSTPLLAGVVSGLVGFTSSFPVVLTGLLAVGATAAQASSGLMVLCLTMGVGTLLFSWRTRTPVTMAWSTPGAALLATAAAPAGGFEAAVGAFVVCGLLLALCGLVAPLATLVRSVPAPLASAMLAGVLLPLCARPFLDLVQSPWTVAPLVLVWLVALRLSRRWAIPAVLVAALVVTAVTGSFARLEGPLLPTLVPVLPDPDLVTAVSIGLPLFLVTMTSQNVAGLAVLGSFGFSPPFRPVMAYTGLAGAVGALGGGHAINLAAISAALAAGPEAGADTRRRWLAGVSCGVTYLLFVPLSAATTSLAQAAPAGVIGTLAGLALLPTFAAAGAQALTEPRHREGAAVTFLVAASGLTVGGVGGAFWGLVAGLVVTAVLGLRRRPG</sequence>
<gene>
    <name evidence="2" type="ORF">SAMN04489747_1133</name>
</gene>
<dbReference type="NCBIfam" id="TIGR00843">
    <property type="entry name" value="benE"/>
    <property type="match status" value="1"/>
</dbReference>
<name>A0A1G6VGM5_9ACTN</name>
<proteinExistence type="predicted"/>
<feature type="transmembrane region" description="Helical" evidence="1">
    <location>
        <begin position="96"/>
        <end position="120"/>
    </location>
</feature>
<dbReference type="PANTHER" id="PTHR30199">
    <property type="entry name" value="MFS FAMILY TRANSPORTER, PREDICTED SUBSTRATE BENZOATE"/>
    <property type="match status" value="1"/>
</dbReference>
<dbReference type="STRING" id="675864.SAMN04489747_1133"/>
<feature type="transmembrane region" description="Helical" evidence="1">
    <location>
        <begin position="175"/>
        <end position="193"/>
    </location>
</feature>
<dbReference type="GO" id="GO:0042925">
    <property type="term" value="F:benzoate transmembrane transporter activity"/>
    <property type="evidence" value="ECO:0007669"/>
    <property type="project" value="InterPro"/>
</dbReference>
<keyword evidence="1" id="KW-1133">Transmembrane helix</keyword>
<feature type="transmembrane region" description="Helical" evidence="1">
    <location>
        <begin position="248"/>
        <end position="278"/>
    </location>
</feature>
<dbReference type="OrthoDB" id="9813854at2"/>
<feature type="transmembrane region" description="Helical" evidence="1">
    <location>
        <begin position="45"/>
        <end position="65"/>
    </location>
</feature>
<feature type="transmembrane region" description="Helical" evidence="1">
    <location>
        <begin position="290"/>
        <end position="309"/>
    </location>
</feature>
<feature type="transmembrane region" description="Helical" evidence="1">
    <location>
        <begin position="213"/>
        <end position="236"/>
    </location>
</feature>
<dbReference type="InterPro" id="IPR004711">
    <property type="entry name" value="Benzoate_Transporter"/>
</dbReference>
<evidence type="ECO:0000313" key="2">
    <source>
        <dbReference type="EMBL" id="SDD51986.1"/>
    </source>
</evidence>
<dbReference type="EMBL" id="LT629688">
    <property type="protein sequence ID" value="SDD51986.1"/>
    <property type="molecule type" value="Genomic_DNA"/>
</dbReference>
<keyword evidence="1" id="KW-0812">Transmembrane</keyword>
<dbReference type="Proteomes" id="UP000198546">
    <property type="component" value="Chromosome i"/>
</dbReference>
<protein>
    <submittedName>
        <fullName evidence="2">Benzoate membrane transport protein</fullName>
    </submittedName>
</protein>
<feature type="transmembrane region" description="Helical" evidence="1">
    <location>
        <begin position="151"/>
        <end position="168"/>
    </location>
</feature>
<dbReference type="PANTHER" id="PTHR30199:SF0">
    <property type="entry name" value="INNER MEMBRANE PROTEIN YDCO"/>
    <property type="match status" value="1"/>
</dbReference>
<dbReference type="RefSeq" id="WP_090596344.1">
    <property type="nucleotide sequence ID" value="NZ_LT629688.1"/>
</dbReference>